<evidence type="ECO:0000256" key="1">
    <source>
        <dbReference type="ARBA" id="ARBA00022833"/>
    </source>
</evidence>
<dbReference type="InterPro" id="IPR024078">
    <property type="entry name" value="LmbE-like_dom_sf"/>
</dbReference>
<dbReference type="SUPFAM" id="SSF102588">
    <property type="entry name" value="LmbE-like"/>
    <property type="match status" value="1"/>
</dbReference>
<reference evidence="4" key="1">
    <citation type="journal article" date="2019" name="Int. J. Syst. Evol. Microbiol.">
        <title>The Global Catalogue of Microorganisms (GCM) 10K type strain sequencing project: providing services to taxonomists for standard genome sequencing and annotation.</title>
        <authorList>
            <consortium name="The Broad Institute Genomics Platform"/>
            <consortium name="The Broad Institute Genome Sequencing Center for Infectious Disease"/>
            <person name="Wu L."/>
            <person name="Ma J."/>
        </authorList>
    </citation>
    <scope>NUCLEOTIDE SEQUENCE [LARGE SCALE GENOMIC DNA]</scope>
    <source>
        <strain evidence="4">JCM 17593</strain>
    </source>
</reference>
<gene>
    <name evidence="3" type="ORF">GCM10022288_17360</name>
</gene>
<feature type="compositionally biased region" description="Low complexity" evidence="2">
    <location>
        <begin position="261"/>
        <end position="272"/>
    </location>
</feature>
<dbReference type="PANTHER" id="PTHR12993:SF26">
    <property type="entry name" value="1D-MYO-INOSITOL 2-ACETAMIDO-2-DEOXY-ALPHA-D-GLUCOPYRANOSIDE DEACETYLASE"/>
    <property type="match status" value="1"/>
</dbReference>
<comment type="caution">
    <text evidence="3">The sequence shown here is derived from an EMBL/GenBank/DDBJ whole genome shotgun (WGS) entry which is preliminary data.</text>
</comment>
<protein>
    <submittedName>
        <fullName evidence="3">PIG-L family deacetylase</fullName>
    </submittedName>
</protein>
<proteinExistence type="predicted"/>
<dbReference type="PANTHER" id="PTHR12993">
    <property type="entry name" value="N-ACETYLGLUCOSAMINYL-PHOSPHATIDYLINOSITOL DE-N-ACETYLASE-RELATED"/>
    <property type="match status" value="1"/>
</dbReference>
<feature type="compositionally biased region" description="Low complexity" evidence="2">
    <location>
        <begin position="244"/>
        <end position="254"/>
    </location>
</feature>
<dbReference type="InterPro" id="IPR003737">
    <property type="entry name" value="GlcNAc_PI_deacetylase-related"/>
</dbReference>
<keyword evidence="1" id="KW-0862">Zinc</keyword>
<keyword evidence="4" id="KW-1185">Reference proteome</keyword>
<dbReference type="RefSeq" id="WP_344775917.1">
    <property type="nucleotide sequence ID" value="NZ_BAABBX010000014.1"/>
</dbReference>
<feature type="region of interest" description="Disordered" evidence="2">
    <location>
        <begin position="241"/>
        <end position="272"/>
    </location>
</feature>
<accession>A0ABP8AT71</accession>
<dbReference type="Gene3D" id="3.40.50.10320">
    <property type="entry name" value="LmbE-like"/>
    <property type="match status" value="1"/>
</dbReference>
<evidence type="ECO:0000313" key="3">
    <source>
        <dbReference type="EMBL" id="GAA4189493.1"/>
    </source>
</evidence>
<dbReference type="Pfam" id="PF02585">
    <property type="entry name" value="PIG-L"/>
    <property type="match status" value="1"/>
</dbReference>
<dbReference type="Proteomes" id="UP001500213">
    <property type="component" value="Unassembled WGS sequence"/>
</dbReference>
<name>A0ABP8AT71_9MICO</name>
<sequence>MALPPLFARVRRALFLHAHPDDESLSTGGLIAALGDAGAAVRVVTCTRGERGEVVPGPLSWLEGTPELADHRVGELTRALYELGAGTPCFLGEPRARALYRGPDFRYLDSGMSWGEDGRAQPAPDAPAGTFAGSPAARADAIAAAKRFRPDVVVSYDSGGGYGHPDHRWAHEVARDAAAAVGVPFIEVVPAEASDAVDVAIDLAAKRRALAAHASQLTLTADGFVLSGGQHHVLEPVERYRLSPAPAARPTTPRGVPWPPQRRAAPRRGAAP</sequence>
<evidence type="ECO:0000313" key="4">
    <source>
        <dbReference type="Proteomes" id="UP001500213"/>
    </source>
</evidence>
<dbReference type="EMBL" id="BAABBX010000014">
    <property type="protein sequence ID" value="GAA4189493.1"/>
    <property type="molecule type" value="Genomic_DNA"/>
</dbReference>
<organism evidence="3 4">
    <name type="scientific">Gryllotalpicola kribbensis</name>
    <dbReference type="NCBI Taxonomy" id="993084"/>
    <lineage>
        <taxon>Bacteria</taxon>
        <taxon>Bacillati</taxon>
        <taxon>Actinomycetota</taxon>
        <taxon>Actinomycetes</taxon>
        <taxon>Micrococcales</taxon>
        <taxon>Microbacteriaceae</taxon>
        <taxon>Gryllotalpicola</taxon>
    </lineage>
</organism>
<evidence type="ECO:0000256" key="2">
    <source>
        <dbReference type="SAM" id="MobiDB-lite"/>
    </source>
</evidence>